<proteinExistence type="predicted"/>
<protein>
    <submittedName>
        <fullName evidence="1">Uncharacterized protein</fullName>
    </submittedName>
</protein>
<name>A0ABT1GM72_9BURK</name>
<accession>A0ABT1GM72</accession>
<evidence type="ECO:0000313" key="2">
    <source>
        <dbReference type="Proteomes" id="UP001162889"/>
    </source>
</evidence>
<dbReference type="EMBL" id="JALJZU010000007">
    <property type="protein sequence ID" value="MCP2010080.1"/>
    <property type="molecule type" value="Genomic_DNA"/>
</dbReference>
<comment type="caution">
    <text evidence="1">The sequence shown here is derived from an EMBL/GenBank/DDBJ whole genome shotgun (WGS) entry which is preliminary data.</text>
</comment>
<reference evidence="1" key="1">
    <citation type="submission" date="2022-03" db="EMBL/GenBank/DDBJ databases">
        <title>Genome Encyclopedia of Bacteria and Archaea VI: Functional Genomics of Type Strains.</title>
        <authorList>
            <person name="Whitman W."/>
        </authorList>
    </citation>
    <scope>NUCLEOTIDE SEQUENCE</scope>
    <source>
        <strain evidence="1">HSC-15S17</strain>
    </source>
</reference>
<keyword evidence="2" id="KW-1185">Reference proteome</keyword>
<gene>
    <name evidence="1" type="ORF">L1274_003812</name>
</gene>
<sequence>MDKMAMKNEKLTQDEYNALDEVKRGIKGERVSACVGRNTKRLTGIKLFTIAKNGRISLTDKGEEILFLRRCVLGLRAVEADPASVLDADVAQFLGKKSHIVPRAEGGYDISDKGRESLADIARQGL</sequence>
<organism evidence="1 2">
    <name type="scientific">Duganella violaceipulchra</name>
    <dbReference type="NCBI Taxonomy" id="2849652"/>
    <lineage>
        <taxon>Bacteria</taxon>
        <taxon>Pseudomonadati</taxon>
        <taxon>Pseudomonadota</taxon>
        <taxon>Betaproteobacteria</taxon>
        <taxon>Burkholderiales</taxon>
        <taxon>Oxalobacteraceae</taxon>
        <taxon>Telluria group</taxon>
        <taxon>Duganella</taxon>
    </lineage>
</organism>
<evidence type="ECO:0000313" key="1">
    <source>
        <dbReference type="EMBL" id="MCP2010080.1"/>
    </source>
</evidence>
<dbReference type="Proteomes" id="UP001162889">
    <property type="component" value="Unassembled WGS sequence"/>
</dbReference>